<accession>A0A2M7GW34</accession>
<dbReference type="EMBL" id="PFFY01000334">
    <property type="protein sequence ID" value="PIW31548.1"/>
    <property type="molecule type" value="Genomic_DNA"/>
</dbReference>
<comment type="caution">
    <text evidence="2">The sequence shown here is derived from an EMBL/GenBank/DDBJ whole genome shotgun (WGS) entry which is preliminary data.</text>
</comment>
<dbReference type="Gene3D" id="3.30.460.10">
    <property type="entry name" value="Beta Polymerase, domain 2"/>
    <property type="match status" value="1"/>
</dbReference>
<dbReference type="PANTHER" id="PTHR43449">
    <property type="entry name" value="NUCLEOTIDYLTRANSFERASE"/>
    <property type="match status" value="1"/>
</dbReference>
<gene>
    <name evidence="2" type="ORF">COW28_07100</name>
</gene>
<dbReference type="AlphaFoldDB" id="A0A2M7GW34"/>
<protein>
    <recommendedName>
        <fullName evidence="1">Polymerase nucleotidyl transferase domain-containing protein</fullName>
    </recommendedName>
</protein>
<reference evidence="3" key="1">
    <citation type="submission" date="2017-09" db="EMBL/GenBank/DDBJ databases">
        <title>Depth-based differentiation of microbial function through sediment-hosted aquifers and enrichment of novel symbionts in the deep terrestrial subsurface.</title>
        <authorList>
            <person name="Probst A.J."/>
            <person name="Ladd B."/>
            <person name="Jarett J.K."/>
            <person name="Geller-Mcgrath D.E."/>
            <person name="Sieber C.M.K."/>
            <person name="Emerson J.B."/>
            <person name="Anantharaman K."/>
            <person name="Thomas B.C."/>
            <person name="Malmstrom R."/>
            <person name="Stieglmeier M."/>
            <person name="Klingl A."/>
            <person name="Woyke T."/>
            <person name="Ryan C.M."/>
            <person name="Banfield J.F."/>
        </authorList>
    </citation>
    <scope>NUCLEOTIDE SEQUENCE [LARGE SCALE GENOMIC DNA]</scope>
</reference>
<proteinExistence type="predicted"/>
<dbReference type="SUPFAM" id="SSF81301">
    <property type="entry name" value="Nucleotidyltransferase"/>
    <property type="match status" value="1"/>
</dbReference>
<evidence type="ECO:0000313" key="2">
    <source>
        <dbReference type="EMBL" id="PIW31548.1"/>
    </source>
</evidence>
<dbReference type="InterPro" id="IPR002934">
    <property type="entry name" value="Polymerase_NTP_transf_dom"/>
</dbReference>
<dbReference type="CDD" id="cd05403">
    <property type="entry name" value="NT_KNTase_like"/>
    <property type="match status" value="1"/>
</dbReference>
<organism evidence="2 3">
    <name type="scientific">bacterium (Candidatus Ratteibacteria) CG15_BIG_FIL_POST_REV_8_21_14_020_41_12</name>
    <dbReference type="NCBI Taxonomy" id="2014291"/>
    <lineage>
        <taxon>Bacteria</taxon>
        <taxon>Candidatus Ratteibacteria</taxon>
    </lineage>
</organism>
<feature type="domain" description="Polymerase nucleotidyl transferase" evidence="1">
    <location>
        <begin position="22"/>
        <end position="71"/>
    </location>
</feature>
<dbReference type="GO" id="GO:0016779">
    <property type="term" value="F:nucleotidyltransferase activity"/>
    <property type="evidence" value="ECO:0007669"/>
    <property type="project" value="InterPro"/>
</dbReference>
<evidence type="ECO:0000313" key="3">
    <source>
        <dbReference type="Proteomes" id="UP000230025"/>
    </source>
</evidence>
<sequence length="138" mass="15897">MSKNGQKNSWRSEKALLDYIARLSRKLKEVRVVLFGSQATGENCRYSDYDLLVISDSLPSDFHKRIDLLWEEKPSFIDAIGLKVDEIKEMIHRTLILKALTQGVVLKGNINFLRTLAHRYMKKEGLIPTPIGFTHNRP</sequence>
<name>A0A2M7GW34_9BACT</name>
<evidence type="ECO:0000259" key="1">
    <source>
        <dbReference type="Pfam" id="PF01909"/>
    </source>
</evidence>
<dbReference type="PANTHER" id="PTHR43449:SF3">
    <property type="entry name" value="POLYMERASE NUCLEOTIDYL TRANSFERASE DOMAIN-CONTAINING PROTEIN"/>
    <property type="match status" value="1"/>
</dbReference>
<dbReference type="InterPro" id="IPR043519">
    <property type="entry name" value="NT_sf"/>
</dbReference>
<dbReference type="Pfam" id="PF01909">
    <property type="entry name" value="NTP_transf_2"/>
    <property type="match status" value="1"/>
</dbReference>
<dbReference type="Proteomes" id="UP000230025">
    <property type="component" value="Unassembled WGS sequence"/>
</dbReference>